<feature type="transmembrane region" description="Helical" evidence="7">
    <location>
        <begin position="193"/>
        <end position="214"/>
    </location>
</feature>
<dbReference type="Pfam" id="PF00107">
    <property type="entry name" value="ADH_zinc_N"/>
    <property type="match status" value="1"/>
</dbReference>
<dbReference type="PANTHER" id="PTHR43880:SF12">
    <property type="entry name" value="ALCOHOL DEHYDROGENASE CLASS-3"/>
    <property type="match status" value="1"/>
</dbReference>
<feature type="domain" description="Enoyl reductase (ER)" evidence="8">
    <location>
        <begin position="18"/>
        <end position="373"/>
    </location>
</feature>
<dbReference type="SUPFAM" id="SSF50129">
    <property type="entry name" value="GroES-like"/>
    <property type="match status" value="2"/>
</dbReference>
<protein>
    <submittedName>
        <fullName evidence="9">Alcohol dehydrogenase</fullName>
    </submittedName>
</protein>
<dbReference type="CDD" id="cd08281">
    <property type="entry name" value="liver_ADH_like1"/>
    <property type="match status" value="1"/>
</dbReference>
<dbReference type="InterPro" id="IPR013149">
    <property type="entry name" value="ADH-like_C"/>
</dbReference>
<evidence type="ECO:0000256" key="3">
    <source>
        <dbReference type="ARBA" id="ARBA00022833"/>
    </source>
</evidence>
<dbReference type="PANTHER" id="PTHR43880">
    <property type="entry name" value="ALCOHOL DEHYDROGENASE"/>
    <property type="match status" value="1"/>
</dbReference>
<accession>A0A172YIW2</accession>
<dbReference type="RefSeq" id="WP_064123849.1">
    <property type="nucleotide sequence ID" value="NZ_CP015243.1"/>
</dbReference>
<keyword evidence="10" id="KW-1185">Reference proteome</keyword>
<keyword evidence="7" id="KW-0472">Membrane</keyword>
<dbReference type="SMART" id="SM00829">
    <property type="entry name" value="PKS_ER"/>
    <property type="match status" value="1"/>
</dbReference>
<keyword evidence="3 6" id="KW-0862">Zinc</keyword>
<dbReference type="InterPro" id="IPR011032">
    <property type="entry name" value="GroES-like_sf"/>
</dbReference>
<dbReference type="GO" id="GO:0005829">
    <property type="term" value="C:cytosol"/>
    <property type="evidence" value="ECO:0007669"/>
    <property type="project" value="TreeGrafter"/>
</dbReference>
<dbReference type="InterPro" id="IPR020843">
    <property type="entry name" value="ER"/>
</dbReference>
<sequence>MKTRAAVLRHEGAPRPYTISQPLVIEELELDPPRRGEILVKVRAAGLCHSDLSVIDGNRPRPLPMALGHEAAGEVVELGEGVSGFEVGDHVALSFVPSCGACPYCLAGRAALCSPGAQANGEGVLLGGGRRLHRAGHYLNHHLGVSGFSEYLVASEKSAVRIDPSLEFRIAAVFGCAVLTGVGALLHTAKLRAGQSVLVVGLGGVGLSAVLGALASGARQVIAADVNPAKLEQAKAFGATAVIDSSDPQALARVRDLSAGGVDVAADFAGAAKALEFAFAATGKGGVTVTAGLPHPSTRFALSPVQLVAEERRLLGSYLGGHVPSLDIPQYIGMYQAGVLPVDKLVTHTLKLDEINLGFERLAAGEAIRQIVLFD</sequence>
<gene>
    <name evidence="9" type="ORF">A5892_17275</name>
</gene>
<evidence type="ECO:0000256" key="6">
    <source>
        <dbReference type="RuleBase" id="RU361277"/>
    </source>
</evidence>
<comment type="cofactor">
    <cofactor evidence="1 6">
        <name>Zn(2+)</name>
        <dbReference type="ChEBI" id="CHEBI:29105"/>
    </cofactor>
</comment>
<dbReference type="InterPro" id="IPR002328">
    <property type="entry name" value="ADH_Zn_CS"/>
</dbReference>
<evidence type="ECO:0000313" key="10">
    <source>
        <dbReference type="Proteomes" id="UP000077875"/>
    </source>
</evidence>
<dbReference type="GO" id="GO:0046294">
    <property type="term" value="P:formaldehyde catabolic process"/>
    <property type="evidence" value="ECO:0007669"/>
    <property type="project" value="TreeGrafter"/>
</dbReference>
<evidence type="ECO:0000313" key="9">
    <source>
        <dbReference type="EMBL" id="ANF58995.1"/>
    </source>
</evidence>
<keyword evidence="7" id="KW-1133">Transmembrane helix</keyword>
<name>A0A172YIW2_9GAMM</name>
<keyword evidence="2 6" id="KW-0479">Metal-binding</keyword>
<dbReference type="FunFam" id="3.40.50.720:FF:000003">
    <property type="entry name" value="S-(hydroxymethyl)glutathione dehydrogenase"/>
    <property type="match status" value="1"/>
</dbReference>
<organism evidence="9 10">
    <name type="scientific">Halotalea alkalilenta</name>
    <dbReference type="NCBI Taxonomy" id="376489"/>
    <lineage>
        <taxon>Bacteria</taxon>
        <taxon>Pseudomonadati</taxon>
        <taxon>Pseudomonadota</taxon>
        <taxon>Gammaproteobacteria</taxon>
        <taxon>Oceanospirillales</taxon>
        <taxon>Halomonadaceae</taxon>
        <taxon>Halotalea</taxon>
    </lineage>
</organism>
<evidence type="ECO:0000256" key="7">
    <source>
        <dbReference type="SAM" id="Phobius"/>
    </source>
</evidence>
<keyword evidence="5" id="KW-0520">NAD</keyword>
<keyword evidence="7" id="KW-0812">Transmembrane</keyword>
<evidence type="ECO:0000256" key="5">
    <source>
        <dbReference type="ARBA" id="ARBA00023027"/>
    </source>
</evidence>
<dbReference type="GO" id="GO:0051903">
    <property type="term" value="F:S-(hydroxymethyl)glutathione dehydrogenase [NAD(P)+] activity"/>
    <property type="evidence" value="ECO:0007669"/>
    <property type="project" value="TreeGrafter"/>
</dbReference>
<evidence type="ECO:0000256" key="1">
    <source>
        <dbReference type="ARBA" id="ARBA00001947"/>
    </source>
</evidence>
<dbReference type="Proteomes" id="UP000077875">
    <property type="component" value="Chromosome"/>
</dbReference>
<dbReference type="Pfam" id="PF08240">
    <property type="entry name" value="ADH_N"/>
    <property type="match status" value="1"/>
</dbReference>
<dbReference type="KEGG" id="haa:A5892_17275"/>
<dbReference type="InterPro" id="IPR013154">
    <property type="entry name" value="ADH-like_N"/>
</dbReference>
<dbReference type="STRING" id="376489.A5892_17275"/>
<reference evidence="9 10" key="1">
    <citation type="submission" date="2016-04" db="EMBL/GenBank/DDBJ databases">
        <title>Complete Genome Sequence of Halotalea alkalilenta IHB B 13600.</title>
        <authorList>
            <person name="Swarnkar M.K."/>
            <person name="Sharma A."/>
            <person name="Kaushal K."/>
            <person name="Soni R."/>
            <person name="Rana S."/>
            <person name="Singh A.K."/>
            <person name="Gulati A."/>
        </authorList>
    </citation>
    <scope>NUCLEOTIDE SEQUENCE [LARGE SCALE GENOMIC DNA]</scope>
    <source>
        <strain evidence="9 10">IHB B 13600</strain>
    </source>
</reference>
<comment type="similarity">
    <text evidence="6">Belongs to the zinc-containing alcohol dehydrogenase family.</text>
</comment>
<dbReference type="Gene3D" id="3.90.180.10">
    <property type="entry name" value="Medium-chain alcohol dehydrogenases, catalytic domain"/>
    <property type="match status" value="1"/>
</dbReference>
<dbReference type="AlphaFoldDB" id="A0A172YIW2"/>
<dbReference type="InterPro" id="IPR036291">
    <property type="entry name" value="NAD(P)-bd_dom_sf"/>
</dbReference>
<dbReference type="EMBL" id="CP015243">
    <property type="protein sequence ID" value="ANF58995.1"/>
    <property type="molecule type" value="Genomic_DNA"/>
</dbReference>
<evidence type="ECO:0000256" key="2">
    <source>
        <dbReference type="ARBA" id="ARBA00022723"/>
    </source>
</evidence>
<feature type="transmembrane region" description="Helical" evidence="7">
    <location>
        <begin position="166"/>
        <end position="187"/>
    </location>
</feature>
<dbReference type="GO" id="GO:0008270">
    <property type="term" value="F:zinc ion binding"/>
    <property type="evidence" value="ECO:0007669"/>
    <property type="project" value="InterPro"/>
</dbReference>
<dbReference type="Gene3D" id="3.40.50.720">
    <property type="entry name" value="NAD(P)-binding Rossmann-like Domain"/>
    <property type="match status" value="1"/>
</dbReference>
<evidence type="ECO:0000259" key="8">
    <source>
        <dbReference type="SMART" id="SM00829"/>
    </source>
</evidence>
<dbReference type="SUPFAM" id="SSF51735">
    <property type="entry name" value="NAD(P)-binding Rossmann-fold domains"/>
    <property type="match status" value="1"/>
</dbReference>
<proteinExistence type="inferred from homology"/>
<evidence type="ECO:0000256" key="4">
    <source>
        <dbReference type="ARBA" id="ARBA00023002"/>
    </source>
</evidence>
<dbReference type="PROSITE" id="PS00059">
    <property type="entry name" value="ADH_ZINC"/>
    <property type="match status" value="1"/>
</dbReference>
<keyword evidence="4" id="KW-0560">Oxidoreductase</keyword>